<dbReference type="Gene3D" id="3.30.460.10">
    <property type="entry name" value="Beta Polymerase, domain 2"/>
    <property type="match status" value="1"/>
</dbReference>
<sequence>MRITQTHRAIILSGVEEYIDADVDVRVFGSRLDDTKQGGGVDLLLISQTNIPPQACAELNEVLEEYLKLPVNIETYTSTDEPTPTQARVLAEACPIDDKNT</sequence>
<keyword evidence="2" id="KW-1185">Reference proteome</keyword>
<evidence type="ECO:0000313" key="1">
    <source>
        <dbReference type="EMBL" id="MCL7929900.1"/>
    </source>
</evidence>
<dbReference type="Proteomes" id="UP001165308">
    <property type="component" value="Unassembled WGS sequence"/>
</dbReference>
<comment type="caution">
    <text evidence="1">The sequence shown here is derived from an EMBL/GenBank/DDBJ whole genome shotgun (WGS) entry which is preliminary data.</text>
</comment>
<proteinExistence type="predicted"/>
<protein>
    <submittedName>
        <fullName evidence="1">Nucleotidyltransferase domain-containing protein</fullName>
    </submittedName>
</protein>
<dbReference type="EMBL" id="JAMJPJ010000009">
    <property type="protein sequence ID" value="MCL7929900.1"/>
    <property type="molecule type" value="Genomic_DNA"/>
</dbReference>
<gene>
    <name evidence="1" type="ORF">M8006_07900</name>
</gene>
<organism evidence="1 2">
    <name type="scientific">Halomonas llamarensis</name>
    <dbReference type="NCBI Taxonomy" id="2945104"/>
    <lineage>
        <taxon>Bacteria</taxon>
        <taxon>Pseudomonadati</taxon>
        <taxon>Pseudomonadota</taxon>
        <taxon>Gammaproteobacteria</taxon>
        <taxon>Oceanospirillales</taxon>
        <taxon>Halomonadaceae</taxon>
        <taxon>Halomonas</taxon>
    </lineage>
</organism>
<dbReference type="RefSeq" id="WP_250080936.1">
    <property type="nucleotide sequence ID" value="NZ_JAMJPJ010000009.1"/>
</dbReference>
<dbReference type="InterPro" id="IPR043519">
    <property type="entry name" value="NT_sf"/>
</dbReference>
<evidence type="ECO:0000313" key="2">
    <source>
        <dbReference type="Proteomes" id="UP001165308"/>
    </source>
</evidence>
<name>A0ABT0SR07_9GAMM</name>
<accession>A0ABT0SR07</accession>
<reference evidence="1" key="1">
    <citation type="submission" date="2022-05" db="EMBL/GenBank/DDBJ databases">
        <title>Halomonas geminus sp. nov. and Halomonas llamarensis sp. nov. isolated from high-altitude salars of the Atacama Desert.</title>
        <authorList>
            <person name="Hintersatz C."/>
            <person name="Rojas L.A."/>
            <person name="Wei T.-S."/>
            <person name="Kutschke S."/>
            <person name="Lehmann F."/>
            <person name="Jain R."/>
            <person name="Pollmann K."/>
        </authorList>
    </citation>
    <scope>NUCLEOTIDE SEQUENCE</scope>
    <source>
        <strain evidence="1">ATCHA</strain>
    </source>
</reference>